<organism evidence="2 3">
    <name type="scientific">Desulfosporosinus lacus DSM 15449</name>
    <dbReference type="NCBI Taxonomy" id="1121420"/>
    <lineage>
        <taxon>Bacteria</taxon>
        <taxon>Bacillati</taxon>
        <taxon>Bacillota</taxon>
        <taxon>Clostridia</taxon>
        <taxon>Eubacteriales</taxon>
        <taxon>Desulfitobacteriaceae</taxon>
        <taxon>Desulfosporosinus</taxon>
    </lineage>
</organism>
<evidence type="ECO:0000313" key="2">
    <source>
        <dbReference type="EMBL" id="SHI82306.1"/>
    </source>
</evidence>
<dbReference type="EMBL" id="FQXJ01000026">
    <property type="protein sequence ID" value="SHI82306.1"/>
    <property type="molecule type" value="Genomic_DNA"/>
</dbReference>
<reference evidence="3" key="1">
    <citation type="submission" date="2016-11" db="EMBL/GenBank/DDBJ databases">
        <authorList>
            <person name="Varghese N."/>
            <person name="Submissions S."/>
        </authorList>
    </citation>
    <scope>NUCLEOTIDE SEQUENCE [LARGE SCALE GENOMIC DNA]</scope>
    <source>
        <strain evidence="3">DSM 15449</strain>
    </source>
</reference>
<dbReference type="RefSeq" id="WP_073032667.1">
    <property type="nucleotide sequence ID" value="NZ_FQXJ01000026.1"/>
</dbReference>
<sequence>MSALVTVKHGFEPHIMAYEAIGSVFVDDAKGKKILIKPNAGRKGTAKSALCTNPEIIRGLIRFFKARKAGKIFVGDGALTGINVWEAMETAGITAVCQEEGAILVNLDDCAPIDKEIPNGTMVNKLRFCSLVFEADIVVSVPVIKTHMYTGVTLSIKNMKGCLLKREKMILHRIDKPCPDDSKGRCLDWGIADMASVLLPDYSVMDGTICMEGFGPSAGTQINLDLVVASKDPTAADYVGVMLMGMPYNSISHINLVQERCGTAGIDDIEVEPADYMKYSKKFVPSDLSTLPNIYPNIGLLEKGTCSACSAGAMMFLKAHGHKFDKEFKFTIATGRDLTPEDSAREDVYLIGNCTAGSARGKKYCKGCPPIGSSMLAFINGEEQEEED</sequence>
<dbReference type="Pfam" id="PF04015">
    <property type="entry name" value="DUF362"/>
    <property type="match status" value="1"/>
</dbReference>
<keyword evidence="3" id="KW-1185">Reference proteome</keyword>
<evidence type="ECO:0000259" key="1">
    <source>
        <dbReference type="Pfam" id="PF04015"/>
    </source>
</evidence>
<protein>
    <submittedName>
        <fullName evidence="2">Uncharacterized conserved protein, DUF362 family</fullName>
    </submittedName>
</protein>
<dbReference type="Proteomes" id="UP000183954">
    <property type="component" value="Unassembled WGS sequence"/>
</dbReference>
<dbReference type="OrthoDB" id="9785671at2"/>
<name>A0A1M6EA00_9FIRM</name>
<dbReference type="STRING" id="1121420.SAMN02746098_04711"/>
<gene>
    <name evidence="2" type="ORF">SAMN02746098_04711</name>
</gene>
<feature type="domain" description="DUF362" evidence="1">
    <location>
        <begin position="34"/>
        <end position="241"/>
    </location>
</feature>
<dbReference type="InterPro" id="IPR007160">
    <property type="entry name" value="DUF362"/>
</dbReference>
<accession>A0A1M6EA00</accession>
<evidence type="ECO:0000313" key="3">
    <source>
        <dbReference type="Proteomes" id="UP000183954"/>
    </source>
</evidence>
<proteinExistence type="predicted"/>
<dbReference type="AlphaFoldDB" id="A0A1M6EA00"/>